<dbReference type="RefSeq" id="WP_341698108.1">
    <property type="nucleotide sequence ID" value="NZ_JBBYHR010000010.1"/>
</dbReference>
<dbReference type="Proteomes" id="UP001464555">
    <property type="component" value="Unassembled WGS sequence"/>
</dbReference>
<comment type="caution">
    <text evidence="1">The sequence shown here is derived from an EMBL/GenBank/DDBJ whole genome shotgun (WGS) entry which is preliminary data.</text>
</comment>
<sequence length="250" mass="28615">MLYNRFMPALFFCFFAPDINAQEEIETDRPDHTETASIVPAGRFQAESGFEYTKAEKGSKEFFLPETLWKFGLNDRTELRLITQLSYNKYYDTIYSGLSPVTVGFKVNLFKEKGVLPETSFIAHLVLPKVASKDFKASLLAPELLFLFDNELSDKASLGYNIGVKWDGESPDAMYAYTFSPDFKLTDTFKAFVESFGYLPEHHHPQHWVDGGFIWLLNSNLQLDIAAGYELTSNQHFHSYFETVGVSFRI</sequence>
<gene>
    <name evidence="1" type="ORF">AAEO56_16175</name>
</gene>
<dbReference type="Pfam" id="PF13557">
    <property type="entry name" value="Phenol_MetA_deg"/>
    <property type="match status" value="1"/>
</dbReference>
<accession>A0ABU9I063</accession>
<dbReference type="EMBL" id="JBBYHR010000010">
    <property type="protein sequence ID" value="MEL1245811.1"/>
    <property type="molecule type" value="Genomic_DNA"/>
</dbReference>
<evidence type="ECO:0000313" key="1">
    <source>
        <dbReference type="EMBL" id="MEL1245811.1"/>
    </source>
</evidence>
<proteinExistence type="predicted"/>
<organism evidence="1 2">
    <name type="scientific">Flavobacterium arundinis</name>
    <dbReference type="NCBI Taxonomy" id="3139143"/>
    <lineage>
        <taxon>Bacteria</taxon>
        <taxon>Pseudomonadati</taxon>
        <taxon>Bacteroidota</taxon>
        <taxon>Flavobacteriia</taxon>
        <taxon>Flavobacteriales</taxon>
        <taxon>Flavobacteriaceae</taxon>
        <taxon>Flavobacterium</taxon>
    </lineage>
</organism>
<dbReference type="InterPro" id="IPR025737">
    <property type="entry name" value="FApF"/>
</dbReference>
<keyword evidence="2" id="KW-1185">Reference proteome</keyword>
<name>A0ABU9I063_9FLAO</name>
<protein>
    <submittedName>
        <fullName evidence="1">Transporter</fullName>
    </submittedName>
</protein>
<reference evidence="1 2" key="1">
    <citation type="submission" date="2024-04" db="EMBL/GenBank/DDBJ databases">
        <title>Flavobacterium sp. DGU11 16S ribosomal RNA gene Genome sequencing and assembly.</title>
        <authorList>
            <person name="Park S."/>
        </authorList>
    </citation>
    <scope>NUCLEOTIDE SEQUENCE [LARGE SCALE GENOMIC DNA]</scope>
    <source>
        <strain evidence="1 2">DGU11</strain>
    </source>
</reference>
<evidence type="ECO:0000313" key="2">
    <source>
        <dbReference type="Proteomes" id="UP001464555"/>
    </source>
</evidence>